<dbReference type="InterPro" id="IPR036388">
    <property type="entry name" value="WH-like_DNA-bd_sf"/>
</dbReference>
<keyword evidence="4 5" id="KW-0963">Cytoplasm</keyword>
<comment type="similarity">
    <text evidence="2 5">Belongs to the RecX family.</text>
</comment>
<dbReference type="InterPro" id="IPR053926">
    <property type="entry name" value="RecX_HTH_1st"/>
</dbReference>
<keyword evidence="10" id="KW-1185">Reference proteome</keyword>
<dbReference type="PANTHER" id="PTHR33602">
    <property type="entry name" value="REGULATORY PROTEIN RECX FAMILY PROTEIN"/>
    <property type="match status" value="1"/>
</dbReference>
<gene>
    <name evidence="5" type="primary">recX</name>
    <name evidence="9" type="ORF">SD70_07075</name>
</gene>
<proteinExistence type="inferred from homology"/>
<evidence type="ECO:0000313" key="9">
    <source>
        <dbReference type="EMBL" id="KIL41467.1"/>
    </source>
</evidence>
<organism evidence="9 10">
    <name type="scientific">Gordoniibacillus kamchatkensis</name>
    <dbReference type="NCBI Taxonomy" id="1590651"/>
    <lineage>
        <taxon>Bacteria</taxon>
        <taxon>Bacillati</taxon>
        <taxon>Bacillota</taxon>
        <taxon>Bacilli</taxon>
        <taxon>Bacillales</taxon>
        <taxon>Paenibacillaceae</taxon>
        <taxon>Gordoniibacillus</taxon>
    </lineage>
</organism>
<dbReference type="InterPro" id="IPR053924">
    <property type="entry name" value="RecX_HTH_2nd"/>
</dbReference>
<evidence type="ECO:0000256" key="3">
    <source>
        <dbReference type="ARBA" id="ARBA00018111"/>
    </source>
</evidence>
<evidence type="ECO:0000256" key="2">
    <source>
        <dbReference type="ARBA" id="ARBA00009695"/>
    </source>
</evidence>
<dbReference type="InterPro" id="IPR003783">
    <property type="entry name" value="Regulatory_RecX"/>
</dbReference>
<reference evidence="9 10" key="1">
    <citation type="submission" date="2014-12" db="EMBL/GenBank/DDBJ databases">
        <title>Draft genome sequence of Paenibacillus kamchatkensis strain B-2647.</title>
        <authorList>
            <person name="Karlyshev A.V."/>
            <person name="Kudryashova E.B."/>
        </authorList>
    </citation>
    <scope>NUCLEOTIDE SEQUENCE [LARGE SCALE GENOMIC DNA]</scope>
    <source>
        <strain evidence="9 10">VKM B-2647</strain>
    </source>
</reference>
<evidence type="ECO:0000259" key="8">
    <source>
        <dbReference type="Pfam" id="PF21982"/>
    </source>
</evidence>
<evidence type="ECO:0000259" key="6">
    <source>
        <dbReference type="Pfam" id="PF02631"/>
    </source>
</evidence>
<evidence type="ECO:0000256" key="4">
    <source>
        <dbReference type="ARBA" id="ARBA00022490"/>
    </source>
</evidence>
<name>A0ABR5AKL5_9BACL</name>
<dbReference type="Pfam" id="PF21982">
    <property type="entry name" value="RecX_HTH1"/>
    <property type="match status" value="1"/>
</dbReference>
<protein>
    <recommendedName>
        <fullName evidence="3 5">Regulatory protein RecX</fullName>
    </recommendedName>
</protein>
<dbReference type="Gene3D" id="1.10.10.10">
    <property type="entry name" value="Winged helix-like DNA-binding domain superfamily/Winged helix DNA-binding domain"/>
    <property type="match status" value="3"/>
</dbReference>
<comment type="function">
    <text evidence="5">Modulates RecA activity.</text>
</comment>
<dbReference type="Pfam" id="PF02631">
    <property type="entry name" value="RecX_HTH2"/>
    <property type="match status" value="1"/>
</dbReference>
<evidence type="ECO:0000256" key="1">
    <source>
        <dbReference type="ARBA" id="ARBA00004496"/>
    </source>
</evidence>
<sequence>MMGESVITKIEVQKNNKHRYNIYVDEAYAFSVHEDIMIKHRLQKGKPISADERRGVLSDEERNDAYLKAVRFLGTRPRTNKEVRQKLHAAGYEEAVIDETVRRLETERYVDDRDFAKQWVEQRLRSQHKGKAYLRQELLHKGVGREHVQEALQGIDWEDEVSSAFEIGAKKWRQTSGEPFEKKRKTAAFLLRRGFSNDVVQQVLHKINDINN</sequence>
<comment type="caution">
    <text evidence="9">The sequence shown here is derived from an EMBL/GenBank/DDBJ whole genome shotgun (WGS) entry which is preliminary data.</text>
</comment>
<dbReference type="Pfam" id="PF21981">
    <property type="entry name" value="RecX_HTH3"/>
    <property type="match status" value="1"/>
</dbReference>
<dbReference type="Proteomes" id="UP000031967">
    <property type="component" value="Unassembled WGS sequence"/>
</dbReference>
<dbReference type="HAMAP" id="MF_01114">
    <property type="entry name" value="RecX"/>
    <property type="match status" value="1"/>
</dbReference>
<evidence type="ECO:0000313" key="10">
    <source>
        <dbReference type="Proteomes" id="UP000031967"/>
    </source>
</evidence>
<evidence type="ECO:0000259" key="7">
    <source>
        <dbReference type="Pfam" id="PF21981"/>
    </source>
</evidence>
<accession>A0ABR5AKL5</accession>
<dbReference type="EMBL" id="JXAK01000009">
    <property type="protein sequence ID" value="KIL41467.1"/>
    <property type="molecule type" value="Genomic_DNA"/>
</dbReference>
<dbReference type="InterPro" id="IPR053925">
    <property type="entry name" value="RecX_HTH_3rd"/>
</dbReference>
<feature type="domain" description="RecX third three-helical" evidence="7">
    <location>
        <begin position="158"/>
        <end position="204"/>
    </location>
</feature>
<evidence type="ECO:0000256" key="5">
    <source>
        <dbReference type="HAMAP-Rule" id="MF_01114"/>
    </source>
</evidence>
<comment type="subcellular location">
    <subcellularLocation>
        <location evidence="1 5">Cytoplasm</location>
    </subcellularLocation>
</comment>
<feature type="domain" description="RecX first three-helical" evidence="8">
    <location>
        <begin position="65"/>
        <end position="104"/>
    </location>
</feature>
<feature type="domain" description="RecX second three-helical" evidence="6">
    <location>
        <begin position="111"/>
        <end position="152"/>
    </location>
</feature>
<dbReference type="PANTHER" id="PTHR33602:SF1">
    <property type="entry name" value="REGULATORY PROTEIN RECX FAMILY PROTEIN"/>
    <property type="match status" value="1"/>
</dbReference>